<evidence type="ECO:0000313" key="3">
    <source>
        <dbReference type="Proteomes" id="UP000218209"/>
    </source>
</evidence>
<organism evidence="2 3">
    <name type="scientific">Porphyra umbilicalis</name>
    <name type="common">Purple laver</name>
    <name type="synonym">Red alga</name>
    <dbReference type="NCBI Taxonomy" id="2786"/>
    <lineage>
        <taxon>Eukaryota</taxon>
        <taxon>Rhodophyta</taxon>
        <taxon>Bangiophyceae</taxon>
        <taxon>Bangiales</taxon>
        <taxon>Bangiaceae</taxon>
        <taxon>Porphyra</taxon>
    </lineage>
</organism>
<sequence length="81" mass="8640">MIVPQPLVLAGHTSPQHAHRRLGPPPVQRLPRGCVGRRGRARVRAAPFTCAGWSPPPGRDVGRKPPWPLAARGAAGHRPAV</sequence>
<reference evidence="2 3" key="1">
    <citation type="submission" date="2017-03" db="EMBL/GenBank/DDBJ databases">
        <title>WGS assembly of Porphyra umbilicalis.</title>
        <authorList>
            <person name="Brawley S.H."/>
            <person name="Blouin N.A."/>
            <person name="Ficko-Blean E."/>
            <person name="Wheeler G.L."/>
            <person name="Lohr M."/>
            <person name="Goodson H.V."/>
            <person name="Jenkins J.W."/>
            <person name="Blaby-Haas C.E."/>
            <person name="Helliwell K.E."/>
            <person name="Chan C."/>
            <person name="Marriage T."/>
            <person name="Bhattacharya D."/>
            <person name="Klein A.S."/>
            <person name="Badis Y."/>
            <person name="Brodie J."/>
            <person name="Cao Y."/>
            <person name="Collen J."/>
            <person name="Dittami S.M."/>
            <person name="Gachon C.M."/>
            <person name="Green B.R."/>
            <person name="Karpowicz S."/>
            <person name="Kim J.W."/>
            <person name="Kudahl U."/>
            <person name="Lin S."/>
            <person name="Michel G."/>
            <person name="Mittag M."/>
            <person name="Olson B.J."/>
            <person name="Pangilinan J."/>
            <person name="Peng Y."/>
            <person name="Qiu H."/>
            <person name="Shu S."/>
            <person name="Singer J.T."/>
            <person name="Smith A.G."/>
            <person name="Sprecher B.N."/>
            <person name="Wagner V."/>
            <person name="Wang W."/>
            <person name="Wang Z.-Y."/>
            <person name="Yan J."/>
            <person name="Yarish C."/>
            <person name="Zoeuner-Riek S."/>
            <person name="Zhuang Y."/>
            <person name="Zou Y."/>
            <person name="Lindquist E.A."/>
            <person name="Grimwood J."/>
            <person name="Barry K."/>
            <person name="Rokhsar D.S."/>
            <person name="Schmutz J."/>
            <person name="Stiller J.W."/>
            <person name="Grossman A.R."/>
            <person name="Prochnik S.E."/>
        </authorList>
    </citation>
    <scope>NUCLEOTIDE SEQUENCE [LARGE SCALE GENOMIC DNA]</scope>
    <source>
        <strain evidence="2">4086291</strain>
    </source>
</reference>
<gene>
    <name evidence="2" type="ORF">BU14_0393s0024</name>
</gene>
<keyword evidence="3" id="KW-1185">Reference proteome</keyword>
<evidence type="ECO:0000256" key="1">
    <source>
        <dbReference type="SAM" id="MobiDB-lite"/>
    </source>
</evidence>
<dbReference type="Proteomes" id="UP000218209">
    <property type="component" value="Unassembled WGS sequence"/>
</dbReference>
<proteinExistence type="predicted"/>
<dbReference type="EMBL" id="KV919030">
    <property type="protein sequence ID" value="OSX72936.1"/>
    <property type="molecule type" value="Genomic_DNA"/>
</dbReference>
<evidence type="ECO:0000313" key="2">
    <source>
        <dbReference type="EMBL" id="OSX72936.1"/>
    </source>
</evidence>
<name>A0A1X6NWQ1_PORUM</name>
<feature type="region of interest" description="Disordered" evidence="1">
    <location>
        <begin position="53"/>
        <end position="81"/>
    </location>
</feature>
<protein>
    <submittedName>
        <fullName evidence="2">Uncharacterized protein</fullName>
    </submittedName>
</protein>
<dbReference type="AlphaFoldDB" id="A0A1X6NWQ1"/>
<accession>A0A1X6NWQ1</accession>
<feature type="region of interest" description="Disordered" evidence="1">
    <location>
        <begin position="1"/>
        <end position="33"/>
    </location>
</feature>